<dbReference type="PANTHER" id="PTHR43767">
    <property type="entry name" value="LONG-CHAIN-FATTY-ACID--COA LIGASE"/>
    <property type="match status" value="1"/>
</dbReference>
<dbReference type="AlphaFoldDB" id="A0A4Q7YML9"/>
<dbReference type="OrthoDB" id="9803968at2"/>
<reference evidence="3 4" key="1">
    <citation type="submission" date="2019-02" db="EMBL/GenBank/DDBJ databases">
        <title>Genomic Encyclopedia of Type Strains, Phase IV (KMG-IV): sequencing the most valuable type-strain genomes for metagenomic binning, comparative biology and taxonomic classification.</title>
        <authorList>
            <person name="Goeker M."/>
        </authorList>
    </citation>
    <scope>NUCLEOTIDE SEQUENCE [LARGE SCALE GENOMIC DNA]</scope>
    <source>
        <strain evidence="3 4">DSM 105135</strain>
    </source>
</reference>
<keyword evidence="4" id="KW-1185">Reference proteome</keyword>
<comment type="caution">
    <text evidence="3">The sequence shown here is derived from an EMBL/GenBank/DDBJ whole genome shotgun (WGS) entry which is preliminary data.</text>
</comment>
<dbReference type="EMBL" id="SHKX01000013">
    <property type="protein sequence ID" value="RZU38588.1"/>
    <property type="molecule type" value="Genomic_DNA"/>
</dbReference>
<evidence type="ECO:0000259" key="2">
    <source>
        <dbReference type="Pfam" id="PF13193"/>
    </source>
</evidence>
<evidence type="ECO:0000259" key="1">
    <source>
        <dbReference type="Pfam" id="PF00501"/>
    </source>
</evidence>
<sequence>MPIRRLDDIRALEAQPLDPAALPASTYDALREAARRTPSATALSFFLDADRFERAHRWTYGELFADITRAANAFHALGVTKDDVVAFVLPNLPETHFTIWGGEAAGIAMAVNPLLEGPQIAELVRTARAKVLVTVAPTPGVDLWPKLKAQLRQMPDVRTVVWVNMAPYVGVKGPVLRYLAMHERHSVRNLTLVDLGSLMKRQPADRLLSGRVIRAEEPSSYFCTGGTTGLPKIAVRTHGSEVFDAWAVNRVMEGEGAERTRTIFCGLPLFHVNGQLVTGLMSWMRGDHVVLGTPQGYRGKNLIPRFWEIVAHYRINLFSGVPTLYAALLQQPHDRLDISSLEFAICGAAPMPVELFRAFEASTGVRILEGYGLTEGACVSSINPPHGESRIGSIGLPLPWQAMKAVLLDEDGQYARDAATDEVGVLVIRGPNVFAGYLNPLHNRGLWVEMGGERWLNTGDLGRQDGDGYFWLTGRKKELIIRGGHNIDPKMIEEPLHAHPAVAMAAAVGMPDAYAGELPVAYVQLKPGQQADEAELLEFLSARIAERAALPKTIRFLDAMPVTAVGKIFKPTLQMREIEGVIRRECEALGVEPAGLEVFQDSRRGLVARVEVRGEAASLREVLGGYAFAVEWGEG</sequence>
<dbReference type="NCBIfam" id="NF005714">
    <property type="entry name" value="PRK07529.1"/>
    <property type="match status" value="1"/>
</dbReference>
<dbReference type="InterPro" id="IPR000873">
    <property type="entry name" value="AMP-dep_synth/lig_dom"/>
</dbReference>
<feature type="domain" description="AMP-binding enzyme C-terminal" evidence="2">
    <location>
        <begin position="492"/>
        <end position="567"/>
    </location>
</feature>
<dbReference type="Gene3D" id="3.40.50.12780">
    <property type="entry name" value="N-terminal domain of ligase-like"/>
    <property type="match status" value="1"/>
</dbReference>
<name>A0A4Q7YML9_9GAMM</name>
<protein>
    <submittedName>
        <fullName evidence="3">Fatty-acyl-CoA synthase</fullName>
    </submittedName>
</protein>
<evidence type="ECO:0000313" key="4">
    <source>
        <dbReference type="Proteomes" id="UP000292423"/>
    </source>
</evidence>
<evidence type="ECO:0000313" key="3">
    <source>
        <dbReference type="EMBL" id="RZU38588.1"/>
    </source>
</evidence>
<dbReference type="GO" id="GO:0016878">
    <property type="term" value="F:acid-thiol ligase activity"/>
    <property type="evidence" value="ECO:0007669"/>
    <property type="project" value="UniProtKB-ARBA"/>
</dbReference>
<dbReference type="Proteomes" id="UP000292423">
    <property type="component" value="Unassembled WGS sequence"/>
</dbReference>
<feature type="domain" description="AMP-dependent synthetase/ligase" evidence="1">
    <location>
        <begin position="30"/>
        <end position="438"/>
    </location>
</feature>
<dbReference type="Gene3D" id="3.30.300.30">
    <property type="match status" value="1"/>
</dbReference>
<dbReference type="PANTHER" id="PTHR43767:SF1">
    <property type="entry name" value="NONRIBOSOMAL PEPTIDE SYNTHASE PES1 (EUROFUNG)-RELATED"/>
    <property type="match status" value="1"/>
</dbReference>
<dbReference type="InterPro" id="IPR050237">
    <property type="entry name" value="ATP-dep_AMP-bd_enzyme"/>
</dbReference>
<dbReference type="InterPro" id="IPR020845">
    <property type="entry name" value="AMP-binding_CS"/>
</dbReference>
<gene>
    <name evidence="3" type="ORF">EV700_2523</name>
</gene>
<dbReference type="Pfam" id="PF13193">
    <property type="entry name" value="AMP-binding_C"/>
    <property type="match status" value="1"/>
</dbReference>
<dbReference type="Pfam" id="PF00501">
    <property type="entry name" value="AMP-binding"/>
    <property type="match status" value="1"/>
</dbReference>
<dbReference type="SUPFAM" id="SSF56801">
    <property type="entry name" value="Acetyl-CoA synthetase-like"/>
    <property type="match status" value="1"/>
</dbReference>
<proteinExistence type="predicted"/>
<accession>A0A4Q7YML9</accession>
<organism evidence="3 4">
    <name type="scientific">Fluviicoccus keumensis</name>
    <dbReference type="NCBI Taxonomy" id="1435465"/>
    <lineage>
        <taxon>Bacteria</taxon>
        <taxon>Pseudomonadati</taxon>
        <taxon>Pseudomonadota</taxon>
        <taxon>Gammaproteobacteria</taxon>
        <taxon>Moraxellales</taxon>
        <taxon>Moraxellaceae</taxon>
        <taxon>Fluviicoccus</taxon>
    </lineage>
</organism>
<dbReference type="InterPro" id="IPR042099">
    <property type="entry name" value="ANL_N_sf"/>
</dbReference>
<dbReference type="InterPro" id="IPR045851">
    <property type="entry name" value="AMP-bd_C_sf"/>
</dbReference>
<dbReference type="PROSITE" id="PS00455">
    <property type="entry name" value="AMP_BINDING"/>
    <property type="match status" value="1"/>
</dbReference>
<dbReference type="InterPro" id="IPR025110">
    <property type="entry name" value="AMP-bd_C"/>
</dbReference>